<evidence type="ECO:0000313" key="3">
    <source>
        <dbReference type="Proteomes" id="UP000324585"/>
    </source>
</evidence>
<feature type="domain" description="GST C-terminal" evidence="1">
    <location>
        <begin position="232"/>
        <end position="366"/>
    </location>
</feature>
<dbReference type="InterPro" id="IPR036249">
    <property type="entry name" value="Thioredoxin-like_sf"/>
</dbReference>
<dbReference type="EMBL" id="VRMN01000004">
    <property type="protein sequence ID" value="KAA8494657.1"/>
    <property type="molecule type" value="Genomic_DNA"/>
</dbReference>
<protein>
    <submittedName>
        <fullName evidence="2">Glutathionyl-hydroquinone reductase YqjG</fullName>
    </submittedName>
</protein>
<reference evidence="3" key="1">
    <citation type="journal article" date="2019" name="Nat. Commun.">
        <title>Expansion of phycobilisome linker gene families in mesophilic red algae.</title>
        <authorList>
            <person name="Lee J."/>
            <person name="Kim D."/>
            <person name="Bhattacharya D."/>
            <person name="Yoon H.S."/>
        </authorList>
    </citation>
    <scope>NUCLEOTIDE SEQUENCE [LARGE SCALE GENOMIC DNA]</scope>
    <source>
        <strain evidence="3">CCMP 1328</strain>
    </source>
</reference>
<dbReference type="SUPFAM" id="SSF52833">
    <property type="entry name" value="Thioredoxin-like"/>
    <property type="match status" value="1"/>
</dbReference>
<dbReference type="PANTHER" id="PTHR32419">
    <property type="entry name" value="GLUTATHIONYL-HYDROQUINONE REDUCTASE"/>
    <property type="match status" value="1"/>
</dbReference>
<dbReference type="Proteomes" id="UP000324585">
    <property type="component" value="Unassembled WGS sequence"/>
</dbReference>
<dbReference type="InterPro" id="IPR004045">
    <property type="entry name" value="Glutathione_S-Trfase_N"/>
</dbReference>
<dbReference type="InterPro" id="IPR010987">
    <property type="entry name" value="Glutathione-S-Trfase_C-like"/>
</dbReference>
<comment type="caution">
    <text evidence="2">The sequence shown here is derived from an EMBL/GenBank/DDBJ whole genome shotgun (WGS) entry which is preliminary data.</text>
</comment>
<dbReference type="SFLD" id="SFLDG01206">
    <property type="entry name" value="Xi.1"/>
    <property type="match status" value="1"/>
</dbReference>
<dbReference type="GO" id="GO:0005737">
    <property type="term" value="C:cytoplasm"/>
    <property type="evidence" value="ECO:0007669"/>
    <property type="project" value="TreeGrafter"/>
</dbReference>
<dbReference type="InterPro" id="IPR036282">
    <property type="entry name" value="Glutathione-S-Trfase_C_sf"/>
</dbReference>
<accession>A0A5J4YW55</accession>
<dbReference type="GO" id="GO:0004364">
    <property type="term" value="F:glutathione transferase activity"/>
    <property type="evidence" value="ECO:0007669"/>
    <property type="project" value="InterPro"/>
</dbReference>
<dbReference type="SFLD" id="SFLDS00019">
    <property type="entry name" value="Glutathione_Transferase_(cytos"/>
    <property type="match status" value="1"/>
</dbReference>
<evidence type="ECO:0000313" key="2">
    <source>
        <dbReference type="EMBL" id="KAA8494657.1"/>
    </source>
</evidence>
<dbReference type="Gene3D" id="3.40.30.10">
    <property type="entry name" value="Glutaredoxin"/>
    <property type="match status" value="1"/>
</dbReference>
<dbReference type="Pfam" id="PF13409">
    <property type="entry name" value="GST_N_2"/>
    <property type="match status" value="1"/>
</dbReference>
<proteinExistence type="predicted"/>
<organism evidence="2 3">
    <name type="scientific">Porphyridium purpureum</name>
    <name type="common">Red alga</name>
    <name type="synonym">Porphyridium cruentum</name>
    <dbReference type="NCBI Taxonomy" id="35688"/>
    <lineage>
        <taxon>Eukaryota</taxon>
        <taxon>Rhodophyta</taxon>
        <taxon>Bangiophyceae</taxon>
        <taxon>Porphyridiales</taxon>
        <taxon>Porphyridiaceae</taxon>
        <taxon>Porphyridium</taxon>
    </lineage>
</organism>
<dbReference type="PROSITE" id="PS50405">
    <property type="entry name" value="GST_CTER"/>
    <property type="match status" value="1"/>
</dbReference>
<dbReference type="Gene3D" id="1.20.1050.10">
    <property type="match status" value="1"/>
</dbReference>
<dbReference type="InterPro" id="IPR016639">
    <property type="entry name" value="GST_Omega/GSH"/>
</dbReference>
<dbReference type="AlphaFoldDB" id="A0A5J4YW55"/>
<gene>
    <name evidence="2" type="ORF">FVE85_2898</name>
</gene>
<dbReference type="OrthoDB" id="2309723at2759"/>
<evidence type="ECO:0000259" key="1">
    <source>
        <dbReference type="PROSITE" id="PS50405"/>
    </source>
</evidence>
<dbReference type="SUPFAM" id="SSF47616">
    <property type="entry name" value="GST C-terminal domain-like"/>
    <property type="match status" value="1"/>
</dbReference>
<keyword evidence="3" id="KW-1185">Reference proteome</keyword>
<dbReference type="InterPro" id="IPR040079">
    <property type="entry name" value="Glutathione_S-Trfase"/>
</dbReference>
<dbReference type="SFLD" id="SFLDG01148">
    <property type="entry name" value="Xi_(cytGST)"/>
    <property type="match status" value="1"/>
</dbReference>
<dbReference type="InterPro" id="IPR047047">
    <property type="entry name" value="GST_Omega-like_C"/>
</dbReference>
<sequence length="390" mass="44297">MAAFGVRVSVVEWGRLQDASRVTKIGSVWVAARTSQRASLSTGRISVKAQAGAEAGVEAGQVKQQKADKMVAGTHLAAMDDVSQKGEFKRKDAAFRDWISADPSAKYPAEAGRYRLYVSYACPWAHRTLITRKLKGLEDVIDVRVVNHYMGDMGWTFPDQENDGATPEDLFGFKSIRELYFKACPEYGGRFTVPVLWDKKTNSIVSNESKEIIVMLNREFQEFAANSKVDLLPAEHAQKIEALAEHLYTINNGVYRCGFARSQEAYDEALRELFACLDEAEEILSKSRYIYGNMLTLADVRLWTTLIRFDMVYVGHFKTNLRRIQDYPNLYNYMLELYQMDAFRSTTNFTHIKHHYYGSHPSINPFGVIPGGPLLDFDVPHDRNEKFPIA</sequence>
<dbReference type="PANTHER" id="PTHR32419:SF6">
    <property type="entry name" value="GLUTATHIONE S-TRANSFERASE OMEGA-LIKE 1-RELATED"/>
    <property type="match status" value="1"/>
</dbReference>
<name>A0A5J4YW55_PORPP</name>
<dbReference type="OMA" id="PWANRAI"/>
<dbReference type="Pfam" id="PF13410">
    <property type="entry name" value="GST_C_2"/>
    <property type="match status" value="1"/>
</dbReference>
<dbReference type="CDD" id="cd03190">
    <property type="entry name" value="GST_C_Omega_like"/>
    <property type="match status" value="1"/>
</dbReference>